<dbReference type="EMBL" id="JASSZA010000013">
    <property type="protein sequence ID" value="KAK2094817.1"/>
    <property type="molecule type" value="Genomic_DNA"/>
</dbReference>
<keyword evidence="3" id="KW-1185">Reference proteome</keyword>
<protein>
    <recommendedName>
        <fullName evidence="1">DNA-dependent protein kinase catalytic subunit CC1/2 domain-containing protein</fullName>
    </recommendedName>
</protein>
<comment type="caution">
    <text evidence="2">The sequence shown here is derived from an EMBL/GenBank/DDBJ whole genome shotgun (WGS) entry which is preliminary data.</text>
</comment>
<reference evidence="2 3" key="1">
    <citation type="submission" date="2023-05" db="EMBL/GenBank/DDBJ databases">
        <title>B98-5 Cell Line De Novo Hybrid Assembly: An Optical Mapping Approach.</title>
        <authorList>
            <person name="Kananen K."/>
            <person name="Auerbach J.A."/>
            <person name="Kautto E."/>
            <person name="Blachly J.S."/>
        </authorList>
    </citation>
    <scope>NUCLEOTIDE SEQUENCE [LARGE SCALE GENOMIC DNA]</scope>
    <source>
        <strain evidence="2">B95-8</strain>
        <tissue evidence="2">Cell line</tissue>
    </source>
</reference>
<gene>
    <name evidence="2" type="ORF">P7K49_026233</name>
</gene>
<accession>A0ABQ9UCM8</accession>
<evidence type="ECO:0000313" key="2">
    <source>
        <dbReference type="EMBL" id="KAK2094817.1"/>
    </source>
</evidence>
<feature type="domain" description="DNA-dependent protein kinase catalytic subunit CC1/2" evidence="1">
    <location>
        <begin position="1"/>
        <end position="293"/>
    </location>
</feature>
<dbReference type="Proteomes" id="UP001266305">
    <property type="component" value="Unassembled WGS sequence"/>
</dbReference>
<dbReference type="InterPro" id="IPR046803">
    <property type="entry name" value="DNAPKcs_CC1-2"/>
</dbReference>
<name>A0ABQ9UCM8_SAGOE</name>
<evidence type="ECO:0000259" key="1">
    <source>
        <dbReference type="Pfam" id="PF20502"/>
    </source>
</evidence>
<feature type="non-terminal residue" evidence="2">
    <location>
        <position position="293"/>
    </location>
</feature>
<feature type="non-terminal residue" evidence="2">
    <location>
        <position position="1"/>
    </location>
</feature>
<sequence>SIAMHDIMAAEKCFGAGAAGTTPSPQEGERYNYSKCTVVVRIMEFTTTVLNTSPEGWKLLKKDLCNTHLMTVLVQTLCEPASVGFNIGDVQVMDHLPDVCVNLMKALKTSPYEDVLETHLREKITAQRIEELCAVNLYGPDAQVHRSRLSAVVSACKQLHRAGLLHAILPSQSTDLPHSLGTELLTLVYKSIAPGDERQCLPPLDPSCKQLATGLLELAFAFGGLCERLVSLLLNPVLLSTPSLGSSQSSVIHFSHGEYFYSLFSETINTELLKNMDLAVLELMQSSMDNPKM</sequence>
<proteinExistence type="predicted"/>
<evidence type="ECO:0000313" key="3">
    <source>
        <dbReference type="Proteomes" id="UP001266305"/>
    </source>
</evidence>
<dbReference type="Pfam" id="PF20502">
    <property type="entry name" value="DNAPKcs_CC1-2"/>
    <property type="match status" value="1"/>
</dbReference>
<organism evidence="2 3">
    <name type="scientific">Saguinus oedipus</name>
    <name type="common">Cotton-top tamarin</name>
    <name type="synonym">Oedipomidas oedipus</name>
    <dbReference type="NCBI Taxonomy" id="9490"/>
    <lineage>
        <taxon>Eukaryota</taxon>
        <taxon>Metazoa</taxon>
        <taxon>Chordata</taxon>
        <taxon>Craniata</taxon>
        <taxon>Vertebrata</taxon>
        <taxon>Euteleostomi</taxon>
        <taxon>Mammalia</taxon>
        <taxon>Eutheria</taxon>
        <taxon>Euarchontoglires</taxon>
        <taxon>Primates</taxon>
        <taxon>Haplorrhini</taxon>
        <taxon>Platyrrhini</taxon>
        <taxon>Cebidae</taxon>
        <taxon>Callitrichinae</taxon>
        <taxon>Saguinus</taxon>
    </lineage>
</organism>